<dbReference type="Pfam" id="PF05685">
    <property type="entry name" value="Uma2"/>
    <property type="match status" value="1"/>
</dbReference>
<dbReference type="KEGG" id="ddz:DSYM_02360"/>
<feature type="domain" description="Putative restriction endonuclease" evidence="1">
    <location>
        <begin position="12"/>
        <end position="173"/>
    </location>
</feature>
<dbReference type="EMBL" id="AP021857">
    <property type="protein sequence ID" value="BBO19537.1"/>
    <property type="molecule type" value="Genomic_DNA"/>
</dbReference>
<dbReference type="SUPFAM" id="SSF52980">
    <property type="entry name" value="Restriction endonuclease-like"/>
    <property type="match status" value="1"/>
</dbReference>
<dbReference type="Proteomes" id="UP000662914">
    <property type="component" value="Chromosome"/>
</dbReference>
<evidence type="ECO:0000259" key="1">
    <source>
        <dbReference type="Pfam" id="PF05685"/>
    </source>
</evidence>
<dbReference type="PANTHER" id="PTHR36558:SF1">
    <property type="entry name" value="RESTRICTION ENDONUCLEASE DOMAIN-CONTAINING PROTEIN-RELATED"/>
    <property type="match status" value="1"/>
</dbReference>
<dbReference type="Gene3D" id="3.90.1570.10">
    <property type="entry name" value="tt1808, chain A"/>
    <property type="match status" value="1"/>
</dbReference>
<evidence type="ECO:0000313" key="2">
    <source>
        <dbReference type="EMBL" id="BBO19537.1"/>
    </source>
</evidence>
<dbReference type="InterPro" id="IPR011335">
    <property type="entry name" value="Restrct_endonuc-II-like"/>
</dbReference>
<dbReference type="InterPro" id="IPR008538">
    <property type="entry name" value="Uma2"/>
</dbReference>
<dbReference type="PANTHER" id="PTHR36558">
    <property type="entry name" value="GLR1098 PROTEIN"/>
    <property type="match status" value="1"/>
</dbReference>
<reference evidence="2" key="1">
    <citation type="journal article" name="DNA Res.">
        <title>The physiological potential of anammox bacteria as revealed by their core genome structure.</title>
        <authorList>
            <person name="Okubo T."/>
            <person name="Toyoda A."/>
            <person name="Fukuhara K."/>
            <person name="Uchiyama I."/>
            <person name="Harigaya Y."/>
            <person name="Kuroiwa M."/>
            <person name="Suzuki T."/>
            <person name="Murakami Y."/>
            <person name="Suwa Y."/>
            <person name="Takami H."/>
        </authorList>
    </citation>
    <scope>NUCLEOTIDE SEQUENCE</scope>
    <source>
        <strain evidence="2">317325-3</strain>
    </source>
</reference>
<organism evidence="2 3">
    <name type="scientific">Candidatus Desulfobacillus denitrificans</name>
    <dbReference type="NCBI Taxonomy" id="2608985"/>
    <lineage>
        <taxon>Bacteria</taxon>
        <taxon>Pseudomonadati</taxon>
        <taxon>Pseudomonadota</taxon>
        <taxon>Betaproteobacteria</taxon>
        <taxon>Candidatus Desulfobacillus</taxon>
    </lineage>
</organism>
<gene>
    <name evidence="2" type="ORF">DSYM_02360</name>
</gene>
<proteinExistence type="predicted"/>
<dbReference type="AlphaFoldDB" id="A0A809RSV4"/>
<accession>A0A809RSV4</accession>
<protein>
    <recommendedName>
        <fullName evidence="1">Putative restriction endonuclease domain-containing protein</fullName>
    </recommendedName>
</protein>
<name>A0A809RSV4_9PROT</name>
<sequence length="191" mass="21554">MQVADYTRMNEQDYLTLEARSPVRHEYVDGNVYAMTGASLRHNVITGNIFALLRAHLRGTPCRAFVSDAKLRVAKARAYYYPDVMVTCDPRHQNVGPADAVVEAPKVVIEVLSVTTEGTDRREKLFAYKSLPSLEEYVLVGQDEARIEIHRRRGDIGWEIVTLAPGDPVELRSLEFRSDFPAIYEEAGLDL</sequence>
<evidence type="ECO:0000313" key="3">
    <source>
        <dbReference type="Proteomes" id="UP000662914"/>
    </source>
</evidence>
<dbReference type="InterPro" id="IPR012296">
    <property type="entry name" value="Nuclease_put_TT1808"/>
</dbReference>
<dbReference type="CDD" id="cd06260">
    <property type="entry name" value="DUF820-like"/>
    <property type="match status" value="1"/>
</dbReference>